<feature type="transmembrane region" description="Helical" evidence="12">
    <location>
        <begin position="125"/>
        <end position="146"/>
    </location>
</feature>
<comment type="caution">
    <text evidence="14">The sequence shown here is derived from an EMBL/GenBank/DDBJ whole genome shotgun (WGS) entry which is preliminary data.</text>
</comment>
<feature type="transmembrane region" description="Helical" evidence="12">
    <location>
        <begin position="20"/>
        <end position="41"/>
    </location>
</feature>
<evidence type="ECO:0000256" key="4">
    <source>
        <dbReference type="ARBA" id="ARBA00022475"/>
    </source>
</evidence>
<feature type="transmembrane region" description="Helical" evidence="12">
    <location>
        <begin position="228"/>
        <end position="247"/>
    </location>
</feature>
<evidence type="ECO:0000256" key="6">
    <source>
        <dbReference type="ARBA" id="ARBA00022692"/>
    </source>
</evidence>
<protein>
    <submittedName>
        <fullName evidence="14">Cytochrome ubiquinol oxidase subunit I</fullName>
    </submittedName>
</protein>
<evidence type="ECO:0000256" key="3">
    <source>
        <dbReference type="ARBA" id="ARBA00022448"/>
    </source>
</evidence>
<keyword evidence="9 12" id="KW-1133">Transmembrane helix</keyword>
<evidence type="ECO:0000313" key="14">
    <source>
        <dbReference type="EMBL" id="MCP1388400.1"/>
    </source>
</evidence>
<dbReference type="PANTHER" id="PTHR30365:SF15">
    <property type="entry name" value="CYTOCHROME BD UBIQUINOL OXIDASE SUBUNIT 1"/>
    <property type="match status" value="1"/>
</dbReference>
<evidence type="ECO:0000256" key="10">
    <source>
        <dbReference type="ARBA" id="ARBA00023004"/>
    </source>
</evidence>
<feature type="transmembrane region" description="Helical" evidence="12">
    <location>
        <begin position="441"/>
        <end position="463"/>
    </location>
</feature>
<keyword evidence="15" id="KW-1185">Reference proteome</keyword>
<keyword evidence="5 12" id="KW-0349">Heme</keyword>
<keyword evidence="10 12" id="KW-0408">Iron</keyword>
<accession>A0ABT1G424</accession>
<feature type="transmembrane region" description="Helical" evidence="12">
    <location>
        <begin position="375"/>
        <end position="397"/>
    </location>
</feature>
<evidence type="ECO:0000313" key="15">
    <source>
        <dbReference type="Proteomes" id="UP001204000"/>
    </source>
</evidence>
<evidence type="ECO:0000256" key="8">
    <source>
        <dbReference type="ARBA" id="ARBA00022982"/>
    </source>
</evidence>
<evidence type="ECO:0000256" key="5">
    <source>
        <dbReference type="ARBA" id="ARBA00022617"/>
    </source>
</evidence>
<dbReference type="EMBL" id="JAMFTQ010000015">
    <property type="protein sequence ID" value="MCP1388400.1"/>
    <property type="molecule type" value="Genomic_DNA"/>
</dbReference>
<keyword evidence="3 12" id="KW-0813">Transport</keyword>
<evidence type="ECO:0000256" key="9">
    <source>
        <dbReference type="ARBA" id="ARBA00022989"/>
    </source>
</evidence>
<feature type="transmembrane region" description="Helical" evidence="12">
    <location>
        <begin position="93"/>
        <end position="118"/>
    </location>
</feature>
<reference evidence="14" key="1">
    <citation type="submission" date="2022-05" db="EMBL/GenBank/DDBJ databases">
        <title>Corynebacterium sp. TA-R-1 sp. nov., isolated from human feces.</title>
        <authorList>
            <person name="Shamsuzzaman M."/>
            <person name="Dahal R.H."/>
        </authorList>
    </citation>
    <scope>NUCLEOTIDE SEQUENCE</scope>
    <source>
        <strain evidence="14">TA-R-1</strain>
    </source>
</reference>
<dbReference type="Pfam" id="PF01654">
    <property type="entry name" value="Cyt_bd_oxida_I"/>
    <property type="match status" value="1"/>
</dbReference>
<dbReference type="InterPro" id="IPR002585">
    <property type="entry name" value="Cyt-d_ubiquinol_oxidase_su_1"/>
</dbReference>
<feature type="transmembrane region" description="Helical" evidence="12">
    <location>
        <begin position="53"/>
        <end position="73"/>
    </location>
</feature>
<keyword evidence="8 12" id="KW-0249">Electron transport</keyword>
<sequence length="522" mass="58360">MELDLVDLSRWQFGITTVYHYLFVPLTMGLAPMVAIMQTIWHRTNDERWYRATRFFGNILLINFAMGIVTGIVQEFQFGLNWSEYSSFVGDVFGAPLAFEGLTAFFFESIFLGVWIFGWGRVPKWAHLASIWTVAVAVNISAYWIITANSFMRHPVGAVYNPETDRAELVDFWALLTNPTVLAAFPHAVFGSWMLAGTLVCGLAGWWMVKEQRAGDPEGNAATIWRSCTRFGAWTILVASVLIFATGDKLAKLMFTQQPMKMASAEALCRTEMDPHFSVLSISTLNDCESAVQLIGIPYVLPFLADGKFSGVTLQGVLDLQEQYEALYGPGNYTPNLFVTYWSFRMMIGFMVVSMIMAVVALWMTRGKRVPSAKWIMPACIVALPAPWLSNIAGWVFTEMGRQPWIVHPNPAYEGQNPEGMQDQIHMIVDFGVSDHQPWQVLLSMSLFTLIYGVGAVLWVWLITRYTKKGLDQPGLHHGDSERVAEITYGPDEDTTLEPLSFGATPTGTAGSTVVDTQGKER</sequence>
<dbReference type="PIRSF" id="PIRSF006446">
    <property type="entry name" value="Cyt_quinol_oxidase_1"/>
    <property type="match status" value="1"/>
</dbReference>
<proteinExistence type="inferred from homology"/>
<dbReference type="PANTHER" id="PTHR30365">
    <property type="entry name" value="CYTOCHROME D UBIQUINOL OXIDASE"/>
    <property type="match status" value="1"/>
</dbReference>
<keyword evidence="11 12" id="KW-0472">Membrane</keyword>
<dbReference type="Proteomes" id="UP001204000">
    <property type="component" value="Unassembled WGS sequence"/>
</dbReference>
<dbReference type="RefSeq" id="WP_253578969.1">
    <property type="nucleotide sequence ID" value="NZ_JAMFTQ010000015.1"/>
</dbReference>
<keyword evidence="4 12" id="KW-1003">Cell membrane</keyword>
<gene>
    <name evidence="14" type="ORF">M5J20_09435</name>
</gene>
<evidence type="ECO:0000256" key="2">
    <source>
        <dbReference type="ARBA" id="ARBA00009819"/>
    </source>
</evidence>
<comment type="similarity">
    <text evidence="2 12">Belongs to the cytochrome ubiquinol oxidase subunit 1 family.</text>
</comment>
<evidence type="ECO:0000256" key="13">
    <source>
        <dbReference type="SAM" id="MobiDB-lite"/>
    </source>
</evidence>
<evidence type="ECO:0000256" key="12">
    <source>
        <dbReference type="PIRNR" id="PIRNR006446"/>
    </source>
</evidence>
<keyword evidence="7 12" id="KW-0479">Metal-binding</keyword>
<comment type="subcellular location">
    <subcellularLocation>
        <location evidence="1">Cell membrane</location>
        <topology evidence="1">Multi-pass membrane protein</topology>
    </subcellularLocation>
</comment>
<feature type="region of interest" description="Disordered" evidence="13">
    <location>
        <begin position="490"/>
        <end position="522"/>
    </location>
</feature>
<organism evidence="14 15">
    <name type="scientific">Corynebacterium stercoris</name>
    <dbReference type="NCBI Taxonomy" id="2943490"/>
    <lineage>
        <taxon>Bacteria</taxon>
        <taxon>Bacillati</taxon>
        <taxon>Actinomycetota</taxon>
        <taxon>Actinomycetes</taxon>
        <taxon>Mycobacteriales</taxon>
        <taxon>Corynebacteriaceae</taxon>
        <taxon>Corynebacterium</taxon>
    </lineage>
</organism>
<name>A0ABT1G424_9CORY</name>
<evidence type="ECO:0000256" key="11">
    <source>
        <dbReference type="ARBA" id="ARBA00023136"/>
    </source>
</evidence>
<feature type="compositionally biased region" description="Polar residues" evidence="13">
    <location>
        <begin position="504"/>
        <end position="516"/>
    </location>
</feature>
<feature type="transmembrane region" description="Helical" evidence="12">
    <location>
        <begin position="342"/>
        <end position="363"/>
    </location>
</feature>
<feature type="transmembrane region" description="Helical" evidence="12">
    <location>
        <begin position="184"/>
        <end position="207"/>
    </location>
</feature>
<evidence type="ECO:0000256" key="1">
    <source>
        <dbReference type="ARBA" id="ARBA00004651"/>
    </source>
</evidence>
<evidence type="ECO:0000256" key="7">
    <source>
        <dbReference type="ARBA" id="ARBA00022723"/>
    </source>
</evidence>
<keyword evidence="6 12" id="KW-0812">Transmembrane</keyword>